<dbReference type="InterPro" id="IPR035967">
    <property type="entry name" value="SWAP/Surp_sf"/>
</dbReference>
<dbReference type="SMART" id="SM00648">
    <property type="entry name" value="SWAP"/>
    <property type="match status" value="2"/>
</dbReference>
<dbReference type="PANTHER" id="PTHR15316">
    <property type="entry name" value="SPLICEOSOME ASSOCIATED PROTEIN 114/SWAP SPLICING FACTOR-RELATED"/>
    <property type="match status" value="1"/>
</dbReference>
<name>A0A9W8M4N2_9FUNG</name>
<feature type="region of interest" description="Disordered" evidence="1">
    <location>
        <begin position="1"/>
        <end position="23"/>
    </location>
</feature>
<dbReference type="GO" id="GO:0003723">
    <property type="term" value="F:RNA binding"/>
    <property type="evidence" value="ECO:0007669"/>
    <property type="project" value="InterPro"/>
</dbReference>
<dbReference type="AlphaFoldDB" id="A0A9W8M4N2"/>
<reference evidence="3" key="1">
    <citation type="submission" date="2022-07" db="EMBL/GenBank/DDBJ databases">
        <title>Phylogenomic reconstructions and comparative analyses of Kickxellomycotina fungi.</title>
        <authorList>
            <person name="Reynolds N.K."/>
            <person name="Stajich J.E."/>
            <person name="Barry K."/>
            <person name="Grigoriev I.V."/>
            <person name="Crous P."/>
            <person name="Smith M.E."/>
        </authorList>
    </citation>
    <scope>NUCLEOTIDE SEQUENCE</scope>
    <source>
        <strain evidence="3">RSA 476</strain>
    </source>
</reference>
<dbReference type="InterPro" id="IPR045146">
    <property type="entry name" value="SF3A1"/>
</dbReference>
<feature type="region of interest" description="Disordered" evidence="1">
    <location>
        <begin position="347"/>
        <end position="369"/>
    </location>
</feature>
<dbReference type="GO" id="GO:0005686">
    <property type="term" value="C:U2 snRNP"/>
    <property type="evidence" value="ECO:0007669"/>
    <property type="project" value="TreeGrafter"/>
</dbReference>
<feature type="compositionally biased region" description="Low complexity" evidence="1">
    <location>
        <begin position="229"/>
        <end position="238"/>
    </location>
</feature>
<evidence type="ECO:0000259" key="2">
    <source>
        <dbReference type="PROSITE" id="PS50128"/>
    </source>
</evidence>
<keyword evidence="4" id="KW-1185">Reference proteome</keyword>
<dbReference type="Pfam" id="PF01805">
    <property type="entry name" value="Surp"/>
    <property type="match status" value="1"/>
</dbReference>
<dbReference type="GO" id="GO:0045292">
    <property type="term" value="P:mRNA cis splicing, via spliceosome"/>
    <property type="evidence" value="ECO:0007669"/>
    <property type="project" value="InterPro"/>
</dbReference>
<feature type="domain" description="SURP motif" evidence="2">
    <location>
        <begin position="278"/>
        <end position="322"/>
    </location>
</feature>
<proteinExistence type="predicted"/>
<feature type="domain" description="SURP motif" evidence="2">
    <location>
        <begin position="162"/>
        <end position="208"/>
    </location>
</feature>
<dbReference type="GO" id="GO:0071004">
    <property type="term" value="C:U2-type prespliceosome"/>
    <property type="evidence" value="ECO:0007669"/>
    <property type="project" value="TreeGrafter"/>
</dbReference>
<dbReference type="SUPFAM" id="SSF109905">
    <property type="entry name" value="Surp module (SWAP domain)"/>
    <property type="match status" value="2"/>
</dbReference>
<dbReference type="GO" id="GO:0000381">
    <property type="term" value="P:regulation of alternative mRNA splicing, via spliceosome"/>
    <property type="evidence" value="ECO:0007669"/>
    <property type="project" value="TreeGrafter"/>
</dbReference>
<feature type="compositionally biased region" description="Basic residues" evidence="1">
    <location>
        <begin position="9"/>
        <end position="21"/>
    </location>
</feature>
<dbReference type="GO" id="GO:0071013">
    <property type="term" value="C:catalytic step 2 spliceosome"/>
    <property type="evidence" value="ECO:0007669"/>
    <property type="project" value="TreeGrafter"/>
</dbReference>
<evidence type="ECO:0000256" key="1">
    <source>
        <dbReference type="SAM" id="MobiDB-lite"/>
    </source>
</evidence>
<dbReference type="PROSITE" id="PS50128">
    <property type="entry name" value="SURP"/>
    <property type="match status" value="2"/>
</dbReference>
<dbReference type="EMBL" id="JANBUY010000243">
    <property type="protein sequence ID" value="KAJ2861164.1"/>
    <property type="molecule type" value="Genomic_DNA"/>
</dbReference>
<comment type="caution">
    <text evidence="3">The sequence shown here is derived from an EMBL/GenBank/DDBJ whole genome shotgun (WGS) entry which is preliminary data.</text>
</comment>
<evidence type="ECO:0000313" key="4">
    <source>
        <dbReference type="Proteomes" id="UP001140074"/>
    </source>
</evidence>
<accession>A0A9W8M4N2</accession>
<gene>
    <name evidence="3" type="ORF">GGH94_005084</name>
</gene>
<dbReference type="InterPro" id="IPR000061">
    <property type="entry name" value="Surp"/>
</dbReference>
<sequence>MNAHEVRQQARRQWLRGKRERHGPEFMAGENDGTADHLQHLMVFGYAARLFSRSEAVGDKIGLIDLSLSEVKQIQVDRYDIRHLLSPSTIVNIAGSEPMRELPDSGLNELRFAALAVSEEDTYDDPIVTAPPSPPPSALPLALTFAVPDGMTVPESQRHFEIIESTAQFIANQPADMADRMEVVIQGRQASNSDFEFLYRASPLHAFYLHLRWLMQTGLYGYNSDSDSESGSASPVDSPDTSEMHVSVDDANNDLAERPVLKVPDDVCIPASHDARVLIDRVAGLVAKSPAPARLEQRLCTEKATSPVYAFLSPSDELNPYYCFRRDCCINGVDSAIVDEALATRSRQDVDKEAAQGGETGNETNDVANVQAKRRRLAALFLAKKKNKAGPNDN</sequence>
<protein>
    <recommendedName>
        <fullName evidence="2">SURP motif domain-containing protein</fullName>
    </recommendedName>
</protein>
<evidence type="ECO:0000313" key="3">
    <source>
        <dbReference type="EMBL" id="KAJ2861164.1"/>
    </source>
</evidence>
<organism evidence="3 4">
    <name type="scientific">Coemansia aciculifera</name>
    <dbReference type="NCBI Taxonomy" id="417176"/>
    <lineage>
        <taxon>Eukaryota</taxon>
        <taxon>Fungi</taxon>
        <taxon>Fungi incertae sedis</taxon>
        <taxon>Zoopagomycota</taxon>
        <taxon>Kickxellomycotina</taxon>
        <taxon>Kickxellomycetes</taxon>
        <taxon>Kickxellales</taxon>
        <taxon>Kickxellaceae</taxon>
        <taxon>Coemansia</taxon>
    </lineage>
</organism>
<dbReference type="PANTHER" id="PTHR15316:SF1">
    <property type="entry name" value="SPLICING FACTOR 3A SUBUNIT 1"/>
    <property type="match status" value="1"/>
</dbReference>
<dbReference type="Proteomes" id="UP001140074">
    <property type="component" value="Unassembled WGS sequence"/>
</dbReference>
<dbReference type="Gene3D" id="1.10.10.790">
    <property type="entry name" value="Surp module"/>
    <property type="match status" value="2"/>
</dbReference>
<feature type="region of interest" description="Disordered" evidence="1">
    <location>
        <begin position="224"/>
        <end position="246"/>
    </location>
</feature>